<sequence length="309" mass="34730">MLDKWSSLKHCTKRQLQSLIGKLQFICSVTKFHRLCPTVGKHPTFVPRFLSFCDNYGIAPLPASEDTLILSVTSLAARIKPQSINVYLAGVRSLNVSNGYDNPLTPGLRLKQTLRGIERNHFAPRKRKMPITFDLLCKIHVFVNFCSNDDIVYWAAITCGHFLLLRAGEFTLCNKERFNLSRDLALSDVTSHQSPDGQHYWMVHITDSRKLTNDRPGSDPLYTHTHHSVCPACAMKSNLALQRSRPNMSEEWPLFLLENNQALTKQQLVTFVSHLLRLIGVDSTAYGTHSFMIGGATSASLAGLADYEI</sequence>
<proteinExistence type="predicted"/>
<comment type="caution">
    <text evidence="2">The sequence shown here is derived from an EMBL/GenBank/DDBJ whole genome shotgun (WGS) entry which is preliminary data.</text>
</comment>
<evidence type="ECO:0000313" key="2">
    <source>
        <dbReference type="EMBL" id="CAH3111500.1"/>
    </source>
</evidence>
<reference evidence="2 3" key="1">
    <citation type="submission" date="2022-05" db="EMBL/GenBank/DDBJ databases">
        <authorList>
            <consortium name="Genoscope - CEA"/>
            <person name="William W."/>
        </authorList>
    </citation>
    <scope>NUCLEOTIDE SEQUENCE [LARGE SCALE GENOMIC DNA]</scope>
</reference>
<dbReference type="InterPro" id="IPR052925">
    <property type="entry name" value="Phage_Integrase-like_Recomb"/>
</dbReference>
<name>A0ABN8NMY3_9CNID</name>
<dbReference type="Gene3D" id="1.10.443.10">
    <property type="entry name" value="Intergrase catalytic core"/>
    <property type="match status" value="1"/>
</dbReference>
<evidence type="ECO:0000313" key="3">
    <source>
        <dbReference type="Proteomes" id="UP001159405"/>
    </source>
</evidence>
<dbReference type="Gene3D" id="1.10.150.130">
    <property type="match status" value="1"/>
</dbReference>
<dbReference type="PANTHER" id="PTHR34605:SF3">
    <property type="entry name" value="P CELL-TYPE AGGLUTINATION PROTEIN MAP4-LIKE-RELATED"/>
    <property type="match status" value="1"/>
</dbReference>
<dbReference type="EMBL" id="CALNXK010000024">
    <property type="protein sequence ID" value="CAH3111500.1"/>
    <property type="molecule type" value="Genomic_DNA"/>
</dbReference>
<protein>
    <submittedName>
        <fullName evidence="2">Uncharacterized protein</fullName>
    </submittedName>
</protein>
<dbReference type="Proteomes" id="UP001159405">
    <property type="component" value="Unassembled WGS sequence"/>
</dbReference>
<keyword evidence="3" id="KW-1185">Reference proteome</keyword>
<evidence type="ECO:0000256" key="1">
    <source>
        <dbReference type="ARBA" id="ARBA00023125"/>
    </source>
</evidence>
<dbReference type="SUPFAM" id="SSF47823">
    <property type="entry name" value="lambda integrase-like, N-terminal domain"/>
    <property type="match status" value="1"/>
</dbReference>
<accession>A0ABN8NMY3</accession>
<organism evidence="2 3">
    <name type="scientific">Porites lobata</name>
    <dbReference type="NCBI Taxonomy" id="104759"/>
    <lineage>
        <taxon>Eukaryota</taxon>
        <taxon>Metazoa</taxon>
        <taxon>Cnidaria</taxon>
        <taxon>Anthozoa</taxon>
        <taxon>Hexacorallia</taxon>
        <taxon>Scleractinia</taxon>
        <taxon>Fungiina</taxon>
        <taxon>Poritidae</taxon>
        <taxon>Porites</taxon>
    </lineage>
</organism>
<keyword evidence="1" id="KW-0238">DNA-binding</keyword>
<dbReference type="InterPro" id="IPR013762">
    <property type="entry name" value="Integrase-like_cat_sf"/>
</dbReference>
<dbReference type="PANTHER" id="PTHR34605">
    <property type="entry name" value="PHAGE_INTEGRASE DOMAIN-CONTAINING PROTEIN"/>
    <property type="match status" value="1"/>
</dbReference>
<gene>
    <name evidence="2" type="ORF">PLOB_00020513</name>
</gene>
<dbReference type="InterPro" id="IPR010998">
    <property type="entry name" value="Integrase_recombinase_N"/>
</dbReference>